<protein>
    <submittedName>
        <fullName evidence="3">Iron-sulfur cluster assembly accessory protein</fullName>
    </submittedName>
</protein>
<gene>
    <name evidence="3" type="ORF">Q9312_01430</name>
</gene>
<accession>A0AA51RU38</accession>
<dbReference type="AlphaFoldDB" id="A0AA51RU38"/>
<reference evidence="3 4" key="1">
    <citation type="submission" date="2023-08" db="EMBL/GenBank/DDBJ databases">
        <title>Pleionea litopenaei sp. nov., isolated from stomach of juvenile Litopenaeus vannamei.</title>
        <authorList>
            <person name="Rho A.M."/>
            <person name="Hwang C.Y."/>
        </authorList>
    </citation>
    <scope>NUCLEOTIDE SEQUENCE [LARGE SCALE GENOMIC DNA]</scope>
    <source>
        <strain evidence="3 4">HL-JVS1</strain>
    </source>
</reference>
<proteinExistence type="inferred from homology"/>
<feature type="domain" description="Core" evidence="2">
    <location>
        <begin position="12"/>
        <end position="112"/>
    </location>
</feature>
<dbReference type="GO" id="GO:0051537">
    <property type="term" value="F:2 iron, 2 sulfur cluster binding"/>
    <property type="evidence" value="ECO:0007669"/>
    <property type="project" value="TreeGrafter"/>
</dbReference>
<evidence type="ECO:0000313" key="3">
    <source>
        <dbReference type="EMBL" id="WMS87600.1"/>
    </source>
</evidence>
<dbReference type="InterPro" id="IPR035903">
    <property type="entry name" value="HesB-like_dom_sf"/>
</dbReference>
<dbReference type="KEGG" id="plei:Q9312_01430"/>
<dbReference type="PANTHER" id="PTHR10072">
    <property type="entry name" value="IRON-SULFUR CLUSTER ASSEMBLY PROTEIN"/>
    <property type="match status" value="1"/>
</dbReference>
<dbReference type="Gene3D" id="2.60.300.12">
    <property type="entry name" value="HesB-like domain"/>
    <property type="match status" value="1"/>
</dbReference>
<evidence type="ECO:0000313" key="4">
    <source>
        <dbReference type="Proteomes" id="UP001239782"/>
    </source>
</evidence>
<dbReference type="InterPro" id="IPR050322">
    <property type="entry name" value="Fe-S_cluster_asmbl/transfer"/>
</dbReference>
<evidence type="ECO:0000256" key="1">
    <source>
        <dbReference type="ARBA" id="ARBA00006718"/>
    </source>
</evidence>
<name>A0AA51RU38_9GAMM</name>
<dbReference type="GO" id="GO:0016226">
    <property type="term" value="P:iron-sulfur cluster assembly"/>
    <property type="evidence" value="ECO:0007669"/>
    <property type="project" value="InterPro"/>
</dbReference>
<dbReference type="Proteomes" id="UP001239782">
    <property type="component" value="Chromosome"/>
</dbReference>
<dbReference type="Pfam" id="PF01521">
    <property type="entry name" value="Fe-S_biosyn"/>
    <property type="match status" value="1"/>
</dbReference>
<comment type="similarity">
    <text evidence="1">Belongs to the HesB/IscA family.</text>
</comment>
<organism evidence="3 4">
    <name type="scientific">Pleionea litopenaei</name>
    <dbReference type="NCBI Taxonomy" id="3070815"/>
    <lineage>
        <taxon>Bacteria</taxon>
        <taxon>Pseudomonadati</taxon>
        <taxon>Pseudomonadota</taxon>
        <taxon>Gammaproteobacteria</taxon>
        <taxon>Oceanospirillales</taxon>
        <taxon>Pleioneaceae</taxon>
        <taxon>Pleionea</taxon>
    </lineage>
</organism>
<keyword evidence="4" id="KW-1185">Reference proteome</keyword>
<evidence type="ECO:0000259" key="2">
    <source>
        <dbReference type="Pfam" id="PF01521"/>
    </source>
</evidence>
<dbReference type="RefSeq" id="WP_309202739.1">
    <property type="nucleotide sequence ID" value="NZ_CP133548.1"/>
</dbReference>
<dbReference type="GO" id="GO:0005737">
    <property type="term" value="C:cytoplasm"/>
    <property type="evidence" value="ECO:0007669"/>
    <property type="project" value="TreeGrafter"/>
</dbReference>
<sequence length="116" mass="12723">MSVETFSPHDIELTMSDKAIRHFKRQLDSKSESAVRLSVKESGCSGFMYVMDFVNQGEDSDKPFTFDGISVFVAQDALPILNGTEIDLVTEGVNSSIQFKNPNAKAMCGCGESFTL</sequence>
<dbReference type="EMBL" id="CP133548">
    <property type="protein sequence ID" value="WMS87600.1"/>
    <property type="molecule type" value="Genomic_DNA"/>
</dbReference>
<dbReference type="SUPFAM" id="SSF89360">
    <property type="entry name" value="HesB-like domain"/>
    <property type="match status" value="1"/>
</dbReference>
<dbReference type="InterPro" id="IPR000361">
    <property type="entry name" value="ATAP_core_dom"/>
</dbReference>
<dbReference type="NCBIfam" id="TIGR00049">
    <property type="entry name" value="iron-sulfur cluster assembly accessory protein"/>
    <property type="match status" value="1"/>
</dbReference>
<dbReference type="InterPro" id="IPR016092">
    <property type="entry name" value="ATAP"/>
</dbReference>
<dbReference type="PANTHER" id="PTHR10072:SF41">
    <property type="entry name" value="IRON-SULFUR CLUSTER ASSEMBLY 1 HOMOLOG, MITOCHONDRIAL"/>
    <property type="match status" value="1"/>
</dbReference>